<evidence type="ECO:0000256" key="8">
    <source>
        <dbReference type="RuleBase" id="RU004057"/>
    </source>
</evidence>
<keyword evidence="6 10" id="KW-1133">Transmembrane helix</keyword>
<reference evidence="12 13" key="1">
    <citation type="submission" date="2023-03" db="EMBL/GenBank/DDBJ databases">
        <title>Novel Species.</title>
        <authorList>
            <person name="Ma S."/>
        </authorList>
    </citation>
    <scope>NUCLEOTIDE SEQUENCE [LARGE SCALE GENOMIC DNA]</scope>
    <source>
        <strain evidence="12 13">B11</strain>
    </source>
</reference>
<dbReference type="InterPro" id="IPR050790">
    <property type="entry name" value="ExbB/TolQ_transport"/>
</dbReference>
<organism evidence="12 13">
    <name type="scientific">Thermatribacter velox</name>
    <dbReference type="NCBI Taxonomy" id="3039681"/>
    <lineage>
        <taxon>Bacteria</taxon>
        <taxon>Pseudomonadati</taxon>
        <taxon>Atribacterota</taxon>
        <taxon>Atribacteria</taxon>
        <taxon>Atribacterales</taxon>
        <taxon>Thermatribacteraceae</taxon>
        <taxon>Thermatribacter</taxon>
    </lineage>
</organism>
<dbReference type="PANTHER" id="PTHR30625">
    <property type="entry name" value="PROTEIN TOLQ"/>
    <property type="match status" value="1"/>
</dbReference>
<keyword evidence="2 8" id="KW-0813">Transport</keyword>
<evidence type="ECO:0000256" key="10">
    <source>
        <dbReference type="SAM" id="Phobius"/>
    </source>
</evidence>
<proteinExistence type="inferred from homology"/>
<dbReference type="Proteomes" id="UP001461341">
    <property type="component" value="Chromosome"/>
</dbReference>
<evidence type="ECO:0000259" key="11">
    <source>
        <dbReference type="Pfam" id="PF01618"/>
    </source>
</evidence>
<dbReference type="Pfam" id="PF01618">
    <property type="entry name" value="MotA_ExbB"/>
    <property type="match status" value="1"/>
</dbReference>
<gene>
    <name evidence="12" type="ORF">QBE54_05465</name>
</gene>
<comment type="subcellular location">
    <subcellularLocation>
        <location evidence="1">Cell membrane</location>
        <topology evidence="1">Multi-pass membrane protein</topology>
    </subcellularLocation>
    <subcellularLocation>
        <location evidence="8">Membrane</location>
        <topology evidence="8">Multi-pass membrane protein</topology>
    </subcellularLocation>
</comment>
<name>A0ABZ2YH27_9BACT</name>
<feature type="transmembrane region" description="Helical" evidence="10">
    <location>
        <begin position="12"/>
        <end position="34"/>
    </location>
</feature>
<sequence length="237" mass="26239">MQIFSIVTKGGYIMYPILVCSVIFLAVTIERWYVLRSTREKHRRFFKSIRKSLIQRDLSSLVDLSQKNPCIASKIILSGLKRYFAGYPREAREAMETAALQELPYLEKRLNTLVTIANISPLLGLLGTVTGMIKTFNIISAVGVGRPAEMASGISEALITTAAGLSVAIPTIIAHHYLSNTAESLMNEIERVSGEILEIIEEEAGLLPGTVSSREKLQKEDHNVSVSTNEEKIETRS</sequence>
<dbReference type="PANTHER" id="PTHR30625:SF15">
    <property type="entry name" value="BIOPOLYMER TRANSPORT PROTEIN EXBB"/>
    <property type="match status" value="1"/>
</dbReference>
<dbReference type="InterPro" id="IPR002898">
    <property type="entry name" value="MotA_ExbB_proton_chnl"/>
</dbReference>
<feature type="region of interest" description="Disordered" evidence="9">
    <location>
        <begin position="210"/>
        <end position="237"/>
    </location>
</feature>
<feature type="domain" description="MotA/TolQ/ExbB proton channel" evidence="11">
    <location>
        <begin position="73"/>
        <end position="190"/>
    </location>
</feature>
<evidence type="ECO:0000256" key="1">
    <source>
        <dbReference type="ARBA" id="ARBA00004651"/>
    </source>
</evidence>
<evidence type="ECO:0000256" key="5">
    <source>
        <dbReference type="ARBA" id="ARBA00022927"/>
    </source>
</evidence>
<dbReference type="EMBL" id="CP121689">
    <property type="protein sequence ID" value="WZL77163.1"/>
    <property type="molecule type" value="Genomic_DNA"/>
</dbReference>
<keyword evidence="3" id="KW-1003">Cell membrane</keyword>
<keyword evidence="5 8" id="KW-0653">Protein transport</keyword>
<accession>A0ABZ2YH27</accession>
<evidence type="ECO:0000256" key="7">
    <source>
        <dbReference type="ARBA" id="ARBA00023136"/>
    </source>
</evidence>
<keyword evidence="4 10" id="KW-0812">Transmembrane</keyword>
<evidence type="ECO:0000256" key="4">
    <source>
        <dbReference type="ARBA" id="ARBA00022692"/>
    </source>
</evidence>
<evidence type="ECO:0000313" key="13">
    <source>
        <dbReference type="Proteomes" id="UP001461341"/>
    </source>
</evidence>
<evidence type="ECO:0000256" key="9">
    <source>
        <dbReference type="SAM" id="MobiDB-lite"/>
    </source>
</evidence>
<keyword evidence="7 10" id="KW-0472">Membrane</keyword>
<evidence type="ECO:0000256" key="6">
    <source>
        <dbReference type="ARBA" id="ARBA00022989"/>
    </source>
</evidence>
<feature type="compositionally biased region" description="Basic and acidic residues" evidence="9">
    <location>
        <begin position="213"/>
        <end position="237"/>
    </location>
</feature>
<dbReference type="RefSeq" id="WP_369019329.1">
    <property type="nucleotide sequence ID" value="NZ_CP121689.1"/>
</dbReference>
<comment type="similarity">
    <text evidence="8">Belongs to the exbB/tolQ family.</text>
</comment>
<protein>
    <submittedName>
        <fullName evidence="12">MotA/TolQ/ExbB proton channel family protein</fullName>
    </submittedName>
</protein>
<evidence type="ECO:0000313" key="12">
    <source>
        <dbReference type="EMBL" id="WZL77163.1"/>
    </source>
</evidence>
<keyword evidence="13" id="KW-1185">Reference proteome</keyword>
<evidence type="ECO:0000256" key="2">
    <source>
        <dbReference type="ARBA" id="ARBA00022448"/>
    </source>
</evidence>
<evidence type="ECO:0000256" key="3">
    <source>
        <dbReference type="ARBA" id="ARBA00022475"/>
    </source>
</evidence>